<dbReference type="InterPro" id="IPR010281">
    <property type="entry name" value="DUF885"/>
</dbReference>
<proteinExistence type="predicted"/>
<dbReference type="Pfam" id="PF05960">
    <property type="entry name" value="DUF885"/>
    <property type="match status" value="1"/>
</dbReference>
<sequence>MTISPAGYFQNFLPTYLADDPELLTAFGLNTADGLLSDATEHFVSRRIAKARQCLQDLQAFDGEQLSRDESQSKQILRWYLQSVVDGEPYSRHSYPVHSRGGLSDLFLSGIPQQWPLLMVHGHPLYTRQDAYNYLSRLHAVSGKFEQLQSAMLERDRQGHGAPALVLRKAIEAMEAGIAVPPHEHLLLVNFRAKLPVIKDVGDAQRGALTQMVAAAMTDSVYPAYRRLIEACRGLLERAPAACSLSARERGADYYRYLLRKHTTLSTPPEVLHALAHDETLRLCEAMRSRIGSVDLGGWQQHRARTSSQESLLDFAQSCIQRAGRYLDQVVPRPLAKPVKAAPMLGWMRAHAGQGYYEAPSCLTGGFGVFHLNLDKLMRDEAVLPTLTAHETIPGHHLQSVYLYNRDPVLPPFRGALPFRGYTEGWAVYAEGLLAELGFYENDSYGDLGRLETALRRSVRLLLDTGIHYHGWSVDEAGAQAKAMLGELSWLDEEIERVCIEPAAGAAYKCGELALLRLRELAKAKAGMAFDLRAFHHQVLEVGPCPLPLLDDIVIGREQTEPALKDCEEAQSR</sequence>
<dbReference type="RefSeq" id="WP_284331353.1">
    <property type="nucleotide sequence ID" value="NZ_BSOA01000013.1"/>
</dbReference>
<comment type="caution">
    <text evidence="1">The sequence shown here is derived from an EMBL/GenBank/DDBJ whole genome shotgun (WGS) entry which is preliminary data.</text>
</comment>
<dbReference type="EMBL" id="BSOA01000013">
    <property type="protein sequence ID" value="GLQ87906.1"/>
    <property type="molecule type" value="Genomic_DNA"/>
</dbReference>
<gene>
    <name evidence="1" type="ORF">GCM10007898_14740</name>
</gene>
<evidence type="ECO:0008006" key="3">
    <source>
        <dbReference type="Google" id="ProtNLM"/>
    </source>
</evidence>
<reference evidence="2" key="1">
    <citation type="journal article" date="2019" name="Int. J. Syst. Evol. Microbiol.">
        <title>The Global Catalogue of Microorganisms (GCM) 10K type strain sequencing project: providing services to taxonomists for standard genome sequencing and annotation.</title>
        <authorList>
            <consortium name="The Broad Institute Genomics Platform"/>
            <consortium name="The Broad Institute Genome Sequencing Center for Infectious Disease"/>
            <person name="Wu L."/>
            <person name="Ma J."/>
        </authorList>
    </citation>
    <scope>NUCLEOTIDE SEQUENCE [LARGE SCALE GENOMIC DNA]</scope>
    <source>
        <strain evidence="2">NBRC 111981</strain>
    </source>
</reference>
<evidence type="ECO:0000313" key="1">
    <source>
        <dbReference type="EMBL" id="GLQ87906.1"/>
    </source>
</evidence>
<dbReference type="Proteomes" id="UP001156627">
    <property type="component" value="Unassembled WGS sequence"/>
</dbReference>
<protein>
    <recommendedName>
        <fullName evidence="3">DUF885 domain-containing protein</fullName>
    </recommendedName>
</protein>
<keyword evidence="2" id="KW-1185">Reference proteome</keyword>
<accession>A0ABQ5XBA9</accession>
<evidence type="ECO:0000313" key="2">
    <source>
        <dbReference type="Proteomes" id="UP001156627"/>
    </source>
</evidence>
<organism evidence="1 2">
    <name type="scientific">Dyella flagellata</name>
    <dbReference type="NCBI Taxonomy" id="1867833"/>
    <lineage>
        <taxon>Bacteria</taxon>
        <taxon>Pseudomonadati</taxon>
        <taxon>Pseudomonadota</taxon>
        <taxon>Gammaproteobacteria</taxon>
        <taxon>Lysobacterales</taxon>
        <taxon>Rhodanobacteraceae</taxon>
        <taxon>Dyella</taxon>
    </lineage>
</organism>
<dbReference type="PANTHER" id="PTHR33361:SF2">
    <property type="entry name" value="DUF885 DOMAIN-CONTAINING PROTEIN"/>
    <property type="match status" value="1"/>
</dbReference>
<dbReference type="PANTHER" id="PTHR33361">
    <property type="entry name" value="GLR0591 PROTEIN"/>
    <property type="match status" value="1"/>
</dbReference>
<name>A0ABQ5XBA9_9GAMM</name>